<sequence>MTEMTGLNLFDDRASAAGNFPSALRGYDRHAVDEYVLSLEEKLGQARDYIRELESQNADLAAQEPTQPIAPGEGDFEHLGNHATEILRVAQSQARELTDRAHMEAERVREEARRAGDELRAAGRQEAEDTKAMTLADLRELRDNLDRQATQHVELARAEAAKIVQAAEQRANAIIGEAESESAAMVEQARLNAEQTNEAARRTAAESVAEAARKREEMLAALRAEHEKISGDTVRLLDDAKQRHAESTELLAAQVAEANRVRSEAAKEAERIKVLAARETEEQIANARRQAEAMTKRAEKQFLFRKEQLGRETELLNQRKQSILAQLSSLSALATQTAQEFPSVDDLDEFSDGAPTGNQQPDTASQPADESDVQTVATSETVTTSQGPAASQPAEASPDDEPTVETAQFHQEHAATTDSGSGEETEVSTRKLSLPSDTTSTSK</sequence>
<evidence type="ECO:0000256" key="1">
    <source>
        <dbReference type="SAM" id="Coils"/>
    </source>
</evidence>
<keyword evidence="4" id="KW-1185">Reference proteome</keyword>
<proteinExistence type="predicted"/>
<dbReference type="Proteomes" id="UP000295371">
    <property type="component" value="Unassembled WGS sequence"/>
</dbReference>
<keyword evidence="1" id="KW-0175">Coiled coil</keyword>
<feature type="coiled-coil region" evidence="1">
    <location>
        <begin position="36"/>
        <end position="63"/>
    </location>
</feature>
<feature type="region of interest" description="Disordered" evidence="2">
    <location>
        <begin position="106"/>
        <end position="132"/>
    </location>
</feature>
<evidence type="ECO:0008006" key="5">
    <source>
        <dbReference type="Google" id="ProtNLM"/>
    </source>
</evidence>
<evidence type="ECO:0000313" key="4">
    <source>
        <dbReference type="Proteomes" id="UP000295371"/>
    </source>
</evidence>
<dbReference type="AlphaFoldDB" id="A0A4R7J8J3"/>
<feature type="compositionally biased region" description="Polar residues" evidence="2">
    <location>
        <begin position="356"/>
        <end position="389"/>
    </location>
</feature>
<dbReference type="EMBL" id="SOAW01000001">
    <property type="protein sequence ID" value="TDT33625.1"/>
    <property type="molecule type" value="Genomic_DNA"/>
</dbReference>
<gene>
    <name evidence="3" type="ORF">CLV29_1248</name>
</gene>
<feature type="region of interest" description="Disordered" evidence="2">
    <location>
        <begin position="338"/>
        <end position="443"/>
    </location>
</feature>
<reference evidence="3 4" key="1">
    <citation type="submission" date="2019-03" db="EMBL/GenBank/DDBJ databases">
        <title>Genomic Encyclopedia of Archaeal and Bacterial Type Strains, Phase II (KMG-II): from individual species to whole genera.</title>
        <authorList>
            <person name="Goeker M."/>
        </authorList>
    </citation>
    <scope>NUCLEOTIDE SEQUENCE [LARGE SCALE GENOMIC DNA]</scope>
    <source>
        <strain evidence="3 4">DSM 24323</strain>
    </source>
</reference>
<comment type="caution">
    <text evidence="3">The sequence shown here is derived from an EMBL/GenBank/DDBJ whole genome shotgun (WGS) entry which is preliminary data.</text>
</comment>
<organism evidence="3 4">
    <name type="scientific">Naumannella halotolerans</name>
    <dbReference type="NCBI Taxonomy" id="993414"/>
    <lineage>
        <taxon>Bacteria</taxon>
        <taxon>Bacillati</taxon>
        <taxon>Actinomycetota</taxon>
        <taxon>Actinomycetes</taxon>
        <taxon>Propionibacteriales</taxon>
        <taxon>Propionibacteriaceae</taxon>
        <taxon>Naumannella</taxon>
    </lineage>
</organism>
<accession>A0A4R7J8J3</accession>
<evidence type="ECO:0000313" key="3">
    <source>
        <dbReference type="EMBL" id="TDT33625.1"/>
    </source>
</evidence>
<evidence type="ECO:0000256" key="2">
    <source>
        <dbReference type="SAM" id="MobiDB-lite"/>
    </source>
</evidence>
<protein>
    <recommendedName>
        <fullName evidence="5">DivIVA protein</fullName>
    </recommendedName>
</protein>
<name>A0A4R7J8J3_9ACTN</name>